<evidence type="ECO:0000256" key="4">
    <source>
        <dbReference type="ARBA" id="ARBA00023125"/>
    </source>
</evidence>
<evidence type="ECO:0000256" key="1">
    <source>
        <dbReference type="ARBA" id="ARBA00005820"/>
    </source>
</evidence>
<evidence type="ECO:0000256" key="6">
    <source>
        <dbReference type="PROSITE-ProRule" id="PRU01091"/>
    </source>
</evidence>
<evidence type="ECO:0000256" key="2">
    <source>
        <dbReference type="ARBA" id="ARBA00023012"/>
    </source>
</evidence>
<evidence type="ECO:0000259" key="7">
    <source>
        <dbReference type="PROSITE" id="PS51755"/>
    </source>
</evidence>
<proteinExistence type="inferred from homology"/>
<dbReference type="InterPro" id="IPR001867">
    <property type="entry name" value="OmpR/PhoB-type_DNA-bd"/>
</dbReference>
<dbReference type="Pfam" id="PF03704">
    <property type="entry name" value="BTAD"/>
    <property type="match status" value="1"/>
</dbReference>
<gene>
    <name evidence="8" type="ORF">IAG44_39160</name>
</gene>
<keyword evidence="4 6" id="KW-0238">DNA-binding</keyword>
<keyword evidence="3" id="KW-0805">Transcription regulation</keyword>
<dbReference type="RefSeq" id="WP_187751786.1">
    <property type="nucleotide sequence ID" value="NZ_CP060828.1"/>
</dbReference>
<dbReference type="SMART" id="SM00862">
    <property type="entry name" value="Trans_reg_C"/>
    <property type="match status" value="1"/>
</dbReference>
<dbReference type="Proteomes" id="UP000516052">
    <property type="component" value="Chromosome"/>
</dbReference>
<dbReference type="AlphaFoldDB" id="A0A7H0IPZ7"/>
<evidence type="ECO:0000313" key="8">
    <source>
        <dbReference type="EMBL" id="QNP74863.1"/>
    </source>
</evidence>
<feature type="domain" description="OmpR/PhoB-type" evidence="7">
    <location>
        <begin position="1"/>
        <end position="106"/>
    </location>
</feature>
<dbReference type="Gene3D" id="1.10.10.10">
    <property type="entry name" value="Winged helix-like DNA-binding domain superfamily/Winged helix DNA-binding domain"/>
    <property type="match status" value="1"/>
</dbReference>
<dbReference type="InterPro" id="IPR051677">
    <property type="entry name" value="AfsR-DnrI-RedD_regulator"/>
</dbReference>
<dbReference type="InterPro" id="IPR016032">
    <property type="entry name" value="Sig_transdc_resp-reg_C-effctor"/>
</dbReference>
<dbReference type="EMBL" id="CP060828">
    <property type="protein sequence ID" value="QNP74863.1"/>
    <property type="molecule type" value="Genomic_DNA"/>
</dbReference>
<dbReference type="GO" id="GO:0003677">
    <property type="term" value="F:DNA binding"/>
    <property type="evidence" value="ECO:0007669"/>
    <property type="project" value="UniProtKB-UniRule"/>
</dbReference>
<dbReference type="PANTHER" id="PTHR35807">
    <property type="entry name" value="TRANSCRIPTIONAL REGULATOR REDD-RELATED"/>
    <property type="match status" value="1"/>
</dbReference>
<dbReference type="Pfam" id="PF00486">
    <property type="entry name" value="Trans_reg_C"/>
    <property type="match status" value="1"/>
</dbReference>
<keyword evidence="2" id="KW-0902">Two-component regulatory system</keyword>
<protein>
    <submittedName>
        <fullName evidence="8">AfsR/SARP family transcriptional regulator</fullName>
    </submittedName>
</protein>
<dbReference type="GO" id="GO:0006355">
    <property type="term" value="P:regulation of DNA-templated transcription"/>
    <property type="evidence" value="ECO:0007669"/>
    <property type="project" value="InterPro"/>
</dbReference>
<evidence type="ECO:0000256" key="3">
    <source>
        <dbReference type="ARBA" id="ARBA00023015"/>
    </source>
</evidence>
<dbReference type="PROSITE" id="PS51755">
    <property type="entry name" value="OMPR_PHOB"/>
    <property type="match status" value="1"/>
</dbReference>
<reference evidence="8 9" key="1">
    <citation type="submission" date="2020-08" db="EMBL/GenBank/DDBJ databases">
        <title>A novel species.</title>
        <authorList>
            <person name="Gao J."/>
        </authorList>
    </citation>
    <scope>NUCLEOTIDE SEQUENCE [LARGE SCALE GENOMIC DNA]</scope>
    <source>
        <strain evidence="8 9">CRXT-G-22</strain>
    </source>
</reference>
<dbReference type="KEGG" id="sroi:IAG44_39160"/>
<accession>A0A7H0IPZ7</accession>
<feature type="DNA-binding region" description="OmpR/PhoB-type" evidence="6">
    <location>
        <begin position="1"/>
        <end position="106"/>
    </location>
</feature>
<dbReference type="SUPFAM" id="SSF48452">
    <property type="entry name" value="TPR-like"/>
    <property type="match status" value="1"/>
</dbReference>
<dbReference type="InterPro" id="IPR036388">
    <property type="entry name" value="WH-like_DNA-bd_sf"/>
</dbReference>
<dbReference type="GO" id="GO:0000160">
    <property type="term" value="P:phosphorelay signal transduction system"/>
    <property type="evidence" value="ECO:0007669"/>
    <property type="project" value="UniProtKB-KW"/>
</dbReference>
<keyword evidence="5" id="KW-0804">Transcription</keyword>
<dbReference type="SMART" id="SM01043">
    <property type="entry name" value="BTAD"/>
    <property type="match status" value="1"/>
</dbReference>
<comment type="similarity">
    <text evidence="1">Belongs to the AfsR/DnrI/RedD regulatory family.</text>
</comment>
<dbReference type="InterPro" id="IPR005158">
    <property type="entry name" value="BTAD"/>
</dbReference>
<organism evidence="8 9">
    <name type="scientific">Streptomyces roseirectus</name>
    <dbReference type="NCBI Taxonomy" id="2768066"/>
    <lineage>
        <taxon>Bacteria</taxon>
        <taxon>Bacillati</taxon>
        <taxon>Actinomycetota</taxon>
        <taxon>Actinomycetes</taxon>
        <taxon>Kitasatosporales</taxon>
        <taxon>Streptomycetaceae</taxon>
        <taxon>Streptomyces</taxon>
    </lineage>
</organism>
<sequence>MEQDLTVTLLGRLSVTRHPGQRASAPTAPKERKILALLLLAQGRTVPISTLAEELWAAAPPRRVAASLQTYVLNIRGRLSRELALPGSWVRDRLVVTSNEGYRFRTDDCHLDLAEYTRLADLGEAAAERGDTEDAVRLLRAAENLWCGPVLPDLEHGLPLRAESVRLEQRQLAVQESRIEGELRLGRHRQLVSELSMLTLRHPYHERFHEYLMLALCACGRTVQALEVYQRLRQSLVGGIGIEPSARIRRLHEDVLCARVPESAAPGDS</sequence>
<dbReference type="CDD" id="cd15831">
    <property type="entry name" value="BTAD"/>
    <property type="match status" value="1"/>
</dbReference>
<dbReference type="SUPFAM" id="SSF46894">
    <property type="entry name" value="C-terminal effector domain of the bipartite response regulators"/>
    <property type="match status" value="1"/>
</dbReference>
<name>A0A7H0IPZ7_9ACTN</name>
<keyword evidence="9" id="KW-1185">Reference proteome</keyword>
<dbReference type="InterPro" id="IPR011990">
    <property type="entry name" value="TPR-like_helical_dom_sf"/>
</dbReference>
<evidence type="ECO:0000256" key="5">
    <source>
        <dbReference type="ARBA" id="ARBA00023163"/>
    </source>
</evidence>
<dbReference type="PANTHER" id="PTHR35807:SF1">
    <property type="entry name" value="TRANSCRIPTIONAL REGULATOR REDD"/>
    <property type="match status" value="1"/>
</dbReference>
<evidence type="ECO:0000313" key="9">
    <source>
        <dbReference type="Proteomes" id="UP000516052"/>
    </source>
</evidence>
<dbReference type="Gene3D" id="1.25.40.10">
    <property type="entry name" value="Tetratricopeptide repeat domain"/>
    <property type="match status" value="1"/>
</dbReference>